<sequence>MFAITDVASEADEIEVSQSVHEDIIAPSAQLNNQVVERESDAVAARTIIVVESLTVQFEENKEEECEKNLI</sequence>
<evidence type="ECO:0000313" key="1">
    <source>
        <dbReference type="Proteomes" id="UP000887577"/>
    </source>
</evidence>
<organism evidence="1 2">
    <name type="scientific">Panagrolaimus superbus</name>
    <dbReference type="NCBI Taxonomy" id="310955"/>
    <lineage>
        <taxon>Eukaryota</taxon>
        <taxon>Metazoa</taxon>
        <taxon>Ecdysozoa</taxon>
        <taxon>Nematoda</taxon>
        <taxon>Chromadorea</taxon>
        <taxon>Rhabditida</taxon>
        <taxon>Tylenchina</taxon>
        <taxon>Panagrolaimomorpha</taxon>
        <taxon>Panagrolaimoidea</taxon>
        <taxon>Panagrolaimidae</taxon>
        <taxon>Panagrolaimus</taxon>
    </lineage>
</organism>
<accession>A0A914YJJ3</accession>
<dbReference type="AlphaFoldDB" id="A0A914YJJ3"/>
<reference evidence="2" key="1">
    <citation type="submission" date="2022-11" db="UniProtKB">
        <authorList>
            <consortium name="WormBaseParasite"/>
        </authorList>
    </citation>
    <scope>IDENTIFICATION</scope>
</reference>
<name>A0A914YJJ3_9BILA</name>
<evidence type="ECO:0000313" key="2">
    <source>
        <dbReference type="WBParaSite" id="PSU_v2.g19027.t1"/>
    </source>
</evidence>
<keyword evidence="1" id="KW-1185">Reference proteome</keyword>
<dbReference type="Proteomes" id="UP000887577">
    <property type="component" value="Unplaced"/>
</dbReference>
<proteinExistence type="predicted"/>
<protein>
    <submittedName>
        <fullName evidence="2">Uncharacterized protein</fullName>
    </submittedName>
</protein>
<dbReference type="WBParaSite" id="PSU_v2.g19027.t1">
    <property type="protein sequence ID" value="PSU_v2.g19027.t1"/>
    <property type="gene ID" value="PSU_v2.g19027"/>
</dbReference>